<organism evidence="2 3">
    <name type="scientific">Amycolatopsis japonica</name>
    <dbReference type="NCBI Taxonomy" id="208439"/>
    <lineage>
        <taxon>Bacteria</taxon>
        <taxon>Bacillati</taxon>
        <taxon>Actinomycetota</taxon>
        <taxon>Actinomycetes</taxon>
        <taxon>Pseudonocardiales</taxon>
        <taxon>Pseudonocardiaceae</taxon>
        <taxon>Amycolatopsis</taxon>
        <taxon>Amycolatopsis japonica group</taxon>
    </lineage>
</organism>
<reference evidence="2 3" key="1">
    <citation type="journal article" date="2014" name="J. Biotechnol.">
        <title>Complete genome sequence of the actinobacterium Amycolatopsis japonica MG417-CF17(T) (=DSM 44213T) producing (S,S)-N,N'-ethylenediaminedisuccinic acid.</title>
        <authorList>
            <person name="Stegmann E."/>
            <person name="Albersmeier A."/>
            <person name="Spohn M."/>
            <person name="Gert H."/>
            <person name="Weber T."/>
            <person name="Wohlleben W."/>
            <person name="Kalinowski J."/>
            <person name="Ruckert C."/>
        </authorList>
    </citation>
    <scope>NUCLEOTIDE SEQUENCE [LARGE SCALE GENOMIC DNA]</scope>
    <source>
        <strain evidence="3">MG417-CF17 (DSM 44213)</strain>
    </source>
</reference>
<dbReference type="InterPro" id="IPR045556">
    <property type="entry name" value="DUF6351"/>
</dbReference>
<dbReference type="InterPro" id="IPR029058">
    <property type="entry name" value="AB_hydrolase_fold"/>
</dbReference>
<dbReference type="AlphaFoldDB" id="A0A075VAN1"/>
<accession>A0A075VAN1</accession>
<dbReference type="KEGG" id="aja:AJAP_35640"/>
<dbReference type="Proteomes" id="UP000028492">
    <property type="component" value="Chromosome"/>
</dbReference>
<protein>
    <recommendedName>
        <fullName evidence="1">DUF6351 domain-containing protein</fullName>
    </recommendedName>
</protein>
<keyword evidence="3" id="KW-1185">Reference proteome</keyword>
<evidence type="ECO:0000259" key="1">
    <source>
        <dbReference type="Pfam" id="PF19878"/>
    </source>
</evidence>
<sequence length="448" mass="48288">MTLTGILAAALIVTGAPAIGTDDVHVHTGTIDGARYRVEVPSNWNGKLLLYNHGIYPPGYVPEEIELANRAEAKPVLLGEGYALAASLYSKPNGFSAREAVHDQTALLSWFDHNVGRPEQVLTWGASGGGLNAVLLSERLPHRIDGALAMCGPVAGGSALFGQSLDLGFTVRTLLAPELEIVRIADPGANLAKAHQVIAKALESPDGRARLALANAFADVPGWSTAHHPRSADVAEQIRQQTKFVQAVYDQLVWGAHRADLETQAGGNPTGNTGVDYRGLLARSSERGLVDQAYRDAGLDLDADLARLATAPRVEADKAAARWLGRVGTPTGRGRQPVVTLHPIGDGVAPEHERTYGDRVDPGRIRQLFVNRGGHCQHTAAEELTALRVLRDRVETGRWPSTSPERLNAEANRFGPEFRFLYDWLHAEPGTAAPAFRRYHPDPLPRAV</sequence>
<proteinExistence type="predicted"/>
<evidence type="ECO:0000313" key="3">
    <source>
        <dbReference type="Proteomes" id="UP000028492"/>
    </source>
</evidence>
<dbReference type="RefSeq" id="WP_038519579.1">
    <property type="nucleotide sequence ID" value="NZ_CP008953.1"/>
</dbReference>
<gene>
    <name evidence="2" type="ORF">AJAP_35640</name>
</gene>
<dbReference type="STRING" id="208439.AJAP_35640"/>
<evidence type="ECO:0000313" key="2">
    <source>
        <dbReference type="EMBL" id="AIG79935.1"/>
    </source>
</evidence>
<dbReference type="Gene3D" id="3.40.50.1820">
    <property type="entry name" value="alpha/beta hydrolase"/>
    <property type="match status" value="1"/>
</dbReference>
<dbReference type="Pfam" id="PF19878">
    <property type="entry name" value="DUF6351"/>
    <property type="match status" value="1"/>
</dbReference>
<dbReference type="EMBL" id="CP008953">
    <property type="protein sequence ID" value="AIG79935.1"/>
    <property type="molecule type" value="Genomic_DNA"/>
</dbReference>
<dbReference type="eggNOG" id="COG0657">
    <property type="taxonomic scope" value="Bacteria"/>
</dbReference>
<dbReference type="HOGENOM" id="CLU_046855_0_0_11"/>
<dbReference type="SUPFAM" id="SSF53474">
    <property type="entry name" value="alpha/beta-Hydrolases"/>
    <property type="match status" value="2"/>
</dbReference>
<name>A0A075VAN1_9PSEU</name>
<feature type="domain" description="DUF6351" evidence="1">
    <location>
        <begin position="38"/>
        <end position="282"/>
    </location>
</feature>